<dbReference type="GO" id="GO:0004585">
    <property type="term" value="F:ornithine carbamoyltransferase activity"/>
    <property type="evidence" value="ECO:0007669"/>
    <property type="project" value="UniProtKB-EC"/>
</dbReference>
<name>A0ABS2N9Q3_9BACI</name>
<evidence type="ECO:0000313" key="6">
    <source>
        <dbReference type="EMBL" id="MBM7584586.1"/>
    </source>
</evidence>
<dbReference type="PRINTS" id="PR00100">
    <property type="entry name" value="AOTCASE"/>
</dbReference>
<dbReference type="SUPFAM" id="SSF53671">
    <property type="entry name" value="Aspartate/ornithine carbamoyltransferase"/>
    <property type="match status" value="1"/>
</dbReference>
<dbReference type="PROSITE" id="PS00097">
    <property type="entry name" value="CARBAMOYLTRANSFERASE"/>
    <property type="match status" value="1"/>
</dbReference>
<evidence type="ECO:0000256" key="3">
    <source>
        <dbReference type="RuleBase" id="RU003634"/>
    </source>
</evidence>
<feature type="domain" description="Aspartate/ornithine carbamoyltransferase carbamoyl-P binding" evidence="5">
    <location>
        <begin position="13"/>
        <end position="150"/>
    </location>
</feature>
<dbReference type="Gene3D" id="3.40.50.1370">
    <property type="entry name" value="Aspartate/ornithine carbamoyltransferase"/>
    <property type="match status" value="2"/>
</dbReference>
<accession>A0ABS2N9Q3</accession>
<evidence type="ECO:0000256" key="2">
    <source>
        <dbReference type="ARBA" id="ARBA00022679"/>
    </source>
</evidence>
<evidence type="ECO:0000256" key="1">
    <source>
        <dbReference type="ARBA" id="ARBA00003822"/>
    </source>
</evidence>
<dbReference type="PRINTS" id="PR00102">
    <property type="entry name" value="OTCASE"/>
</dbReference>
<comment type="similarity">
    <text evidence="3">Belongs to the aspartate/ornithine carbamoyltransferase superfamily.</text>
</comment>
<dbReference type="InterPro" id="IPR006132">
    <property type="entry name" value="Asp/Orn_carbamoyltranf_P-bd"/>
</dbReference>
<evidence type="ECO:0000313" key="7">
    <source>
        <dbReference type="Proteomes" id="UP001646157"/>
    </source>
</evidence>
<dbReference type="InterPro" id="IPR006130">
    <property type="entry name" value="Asp/Orn_carbamoylTrfase"/>
</dbReference>
<sequence length="315" mass="36002">MNIYSNLGGLIIKHILTLKELSEHEIGDIVIEGMKVKKQPEDYYSALEKKGLLLMFQKTSTRTTLSYQSAINQLGGYAVELDWDKSNFTISPIQYESRYASRNCDIMMARLKKFSDIVELAKYSSVPVINGCCDKYHPSQALADMMTIYEIKKQFDGVTLTFAGIHNNVTNSLIIAALKLGVKLQLVTPMINEASWDKELMEEAKKSGNIIHLSGLEAALATTDFIYTDTWVDMEYFNDPMYDKEKQTRIEQMSPYSITMENLKGYTPYIMHDMPVHPGFEIEEDLIESENSIIYTQAENRMHAQKALLMHLLMK</sequence>
<dbReference type="EC" id="2.1.3.3" evidence="6"/>
<dbReference type="InterPro" id="IPR036901">
    <property type="entry name" value="Asp/Orn_carbamoylTrfase_sf"/>
</dbReference>
<reference evidence="6 7" key="1">
    <citation type="submission" date="2021-01" db="EMBL/GenBank/DDBJ databases">
        <title>Genomic Encyclopedia of Type Strains, Phase IV (KMG-IV): sequencing the most valuable type-strain genomes for metagenomic binning, comparative biology and taxonomic classification.</title>
        <authorList>
            <person name="Goeker M."/>
        </authorList>
    </citation>
    <scope>NUCLEOTIDE SEQUENCE [LARGE SCALE GENOMIC DNA]</scope>
    <source>
        <strain evidence="6 7">DSM 24834</strain>
    </source>
</reference>
<dbReference type="InterPro" id="IPR002292">
    <property type="entry name" value="Orn/put_carbamltrans"/>
</dbReference>
<comment type="function">
    <text evidence="1">Reversibly catalyzes the transfer of the carbamoyl group from carbamoyl phosphate (CP) to the N(epsilon) atom of ornithine (ORN) to produce L-citrulline.</text>
</comment>
<organism evidence="6 7">
    <name type="scientific">Rossellomorea pakistanensis</name>
    <dbReference type="NCBI Taxonomy" id="992288"/>
    <lineage>
        <taxon>Bacteria</taxon>
        <taxon>Bacillati</taxon>
        <taxon>Bacillota</taxon>
        <taxon>Bacilli</taxon>
        <taxon>Bacillales</taxon>
        <taxon>Bacillaceae</taxon>
        <taxon>Rossellomorea</taxon>
    </lineage>
</organism>
<dbReference type="Pfam" id="PF02729">
    <property type="entry name" value="OTCace_N"/>
    <property type="match status" value="1"/>
</dbReference>
<protein>
    <submittedName>
        <fullName evidence="6">Ornithine carbamoyltransferase</fullName>
        <ecNumber evidence="6">2.1.3.3</ecNumber>
    </submittedName>
</protein>
<keyword evidence="2 3" id="KW-0808">Transferase</keyword>
<comment type="caution">
    <text evidence="6">The sequence shown here is derived from an EMBL/GenBank/DDBJ whole genome shotgun (WGS) entry which is preliminary data.</text>
</comment>
<dbReference type="EMBL" id="JAFBDZ010000001">
    <property type="protein sequence ID" value="MBM7584586.1"/>
    <property type="molecule type" value="Genomic_DNA"/>
</dbReference>
<gene>
    <name evidence="6" type="ORF">JOC86_001123</name>
</gene>
<feature type="domain" description="Aspartate/ornithine carbamoyltransferase Asp/Orn-binding" evidence="4">
    <location>
        <begin position="156"/>
        <end position="311"/>
    </location>
</feature>
<dbReference type="RefSeq" id="WP_275583369.1">
    <property type="nucleotide sequence ID" value="NZ_JAFBDZ010000001.1"/>
</dbReference>
<dbReference type="Pfam" id="PF00185">
    <property type="entry name" value="OTCace"/>
    <property type="match status" value="1"/>
</dbReference>
<proteinExistence type="inferred from homology"/>
<evidence type="ECO:0000259" key="4">
    <source>
        <dbReference type="Pfam" id="PF00185"/>
    </source>
</evidence>
<dbReference type="Proteomes" id="UP001646157">
    <property type="component" value="Unassembled WGS sequence"/>
</dbReference>
<dbReference type="PANTHER" id="PTHR45753:SF3">
    <property type="entry name" value="ORNITHINE TRANSCARBAMYLASE, MITOCHONDRIAL"/>
    <property type="match status" value="1"/>
</dbReference>
<dbReference type="PANTHER" id="PTHR45753">
    <property type="entry name" value="ORNITHINE CARBAMOYLTRANSFERASE, MITOCHONDRIAL"/>
    <property type="match status" value="1"/>
</dbReference>
<keyword evidence="7" id="KW-1185">Reference proteome</keyword>
<dbReference type="InterPro" id="IPR006131">
    <property type="entry name" value="Asp_carbamoyltransf_Asp/Orn-bd"/>
</dbReference>
<evidence type="ECO:0000259" key="5">
    <source>
        <dbReference type="Pfam" id="PF02729"/>
    </source>
</evidence>